<dbReference type="PROSITE" id="PS50931">
    <property type="entry name" value="HTH_LYSR"/>
    <property type="match status" value="1"/>
</dbReference>
<dbReference type="InterPro" id="IPR036390">
    <property type="entry name" value="WH_DNA-bd_sf"/>
</dbReference>
<proteinExistence type="inferred from homology"/>
<feature type="domain" description="HTH lysR-type" evidence="5">
    <location>
        <begin position="1"/>
        <end position="58"/>
    </location>
</feature>
<keyword evidence="2" id="KW-0805">Transcription regulation</keyword>
<organism evidence="6 7">
    <name type="scientific">Labilithrix luteola</name>
    <dbReference type="NCBI Taxonomy" id="1391654"/>
    <lineage>
        <taxon>Bacteria</taxon>
        <taxon>Pseudomonadati</taxon>
        <taxon>Myxococcota</taxon>
        <taxon>Polyangia</taxon>
        <taxon>Polyangiales</taxon>
        <taxon>Labilitrichaceae</taxon>
        <taxon>Labilithrix</taxon>
    </lineage>
</organism>
<evidence type="ECO:0000256" key="3">
    <source>
        <dbReference type="ARBA" id="ARBA00023125"/>
    </source>
</evidence>
<dbReference type="GO" id="GO:0032993">
    <property type="term" value="C:protein-DNA complex"/>
    <property type="evidence" value="ECO:0007669"/>
    <property type="project" value="TreeGrafter"/>
</dbReference>
<comment type="similarity">
    <text evidence="1">Belongs to the LysR transcriptional regulatory family.</text>
</comment>
<evidence type="ECO:0000313" key="6">
    <source>
        <dbReference type="EMBL" id="AKV00654.1"/>
    </source>
</evidence>
<keyword evidence="4" id="KW-0804">Transcription</keyword>
<accession>A0A0K1Q4I2</accession>
<dbReference type="SUPFAM" id="SSF53850">
    <property type="entry name" value="Periplasmic binding protein-like II"/>
    <property type="match status" value="1"/>
</dbReference>
<dbReference type="EMBL" id="CP012333">
    <property type="protein sequence ID" value="AKV00654.1"/>
    <property type="molecule type" value="Genomic_DNA"/>
</dbReference>
<dbReference type="Pfam" id="PF03466">
    <property type="entry name" value="LysR_substrate"/>
    <property type="match status" value="1"/>
</dbReference>
<dbReference type="STRING" id="1391654.AKJ09_07317"/>
<dbReference type="InterPro" id="IPR000847">
    <property type="entry name" value="LysR_HTH_N"/>
</dbReference>
<protein>
    <submittedName>
        <fullName evidence="6">Cyn operon transcriptional activator</fullName>
    </submittedName>
</protein>
<keyword evidence="7" id="KW-1185">Reference proteome</keyword>
<keyword evidence="3" id="KW-0238">DNA-binding</keyword>
<dbReference type="InterPro" id="IPR005119">
    <property type="entry name" value="LysR_subst-bd"/>
</dbReference>
<dbReference type="RefSeq" id="WP_146651909.1">
    <property type="nucleotide sequence ID" value="NZ_CP012333.1"/>
</dbReference>
<dbReference type="SUPFAM" id="SSF46785">
    <property type="entry name" value="Winged helix' DNA-binding domain"/>
    <property type="match status" value="1"/>
</dbReference>
<evidence type="ECO:0000256" key="2">
    <source>
        <dbReference type="ARBA" id="ARBA00023015"/>
    </source>
</evidence>
<dbReference type="PANTHER" id="PTHR30346">
    <property type="entry name" value="TRANSCRIPTIONAL DUAL REGULATOR HCAR-RELATED"/>
    <property type="match status" value="1"/>
</dbReference>
<dbReference type="CDD" id="cd05466">
    <property type="entry name" value="PBP2_LTTR_substrate"/>
    <property type="match status" value="1"/>
</dbReference>
<dbReference type="Gene3D" id="3.40.190.290">
    <property type="match status" value="1"/>
</dbReference>
<name>A0A0K1Q4I2_9BACT</name>
<dbReference type="GO" id="GO:0003700">
    <property type="term" value="F:DNA-binding transcription factor activity"/>
    <property type="evidence" value="ECO:0007669"/>
    <property type="project" value="InterPro"/>
</dbReference>
<dbReference type="GO" id="GO:0003677">
    <property type="term" value="F:DNA binding"/>
    <property type="evidence" value="ECO:0007669"/>
    <property type="project" value="UniProtKB-KW"/>
</dbReference>
<dbReference type="Gene3D" id="1.10.10.10">
    <property type="entry name" value="Winged helix-like DNA-binding domain superfamily/Winged helix DNA-binding domain"/>
    <property type="match status" value="1"/>
</dbReference>
<dbReference type="InterPro" id="IPR036388">
    <property type="entry name" value="WH-like_DNA-bd_sf"/>
</dbReference>
<dbReference type="PRINTS" id="PR00039">
    <property type="entry name" value="HTHLYSR"/>
</dbReference>
<sequence length="295" mass="31873">MELRHLRYFLAVADAAHFGKAARRLHVSQPTLSQQIKQLEDELGSPLFERGRSGARLTQAGEIFRTHASRVIEDVRAGTLAVEALRGLTMGTLRVGYLPSLRGLAVPALSAVLRKYPGVRIHAQEIVVSRVEGRLAEGKLDVGLALGSTRLAEVEAEPVFESRLGLVVGKRHRLAGETHVELRALDDEPFALLARGLRARSSVDTYLASTKFSPRIVLESSAVGSLLAIVRAGLAVTLLPEPRFADPDRLPVLALSPTPPSQLTALLFRRDVPRTPSAVAFAEEVRALASDAAGR</sequence>
<evidence type="ECO:0000256" key="1">
    <source>
        <dbReference type="ARBA" id="ARBA00009437"/>
    </source>
</evidence>
<evidence type="ECO:0000256" key="4">
    <source>
        <dbReference type="ARBA" id="ARBA00023163"/>
    </source>
</evidence>
<dbReference type="KEGG" id="llu:AKJ09_07317"/>
<gene>
    <name evidence="6" type="ORF">AKJ09_07317</name>
</gene>
<dbReference type="Proteomes" id="UP000064967">
    <property type="component" value="Chromosome"/>
</dbReference>
<evidence type="ECO:0000313" key="7">
    <source>
        <dbReference type="Proteomes" id="UP000064967"/>
    </source>
</evidence>
<dbReference type="PANTHER" id="PTHR30346:SF28">
    <property type="entry name" value="HTH-TYPE TRANSCRIPTIONAL REGULATOR CYNR"/>
    <property type="match status" value="1"/>
</dbReference>
<dbReference type="AlphaFoldDB" id="A0A0K1Q4I2"/>
<dbReference type="Pfam" id="PF00126">
    <property type="entry name" value="HTH_1"/>
    <property type="match status" value="1"/>
</dbReference>
<dbReference type="OrthoDB" id="5317428at2"/>
<reference evidence="6 7" key="1">
    <citation type="submission" date="2015-08" db="EMBL/GenBank/DDBJ databases">
        <authorList>
            <person name="Babu N.S."/>
            <person name="Beckwith C.J."/>
            <person name="Beseler K.G."/>
            <person name="Brison A."/>
            <person name="Carone J.V."/>
            <person name="Caskin T.P."/>
            <person name="Diamond M."/>
            <person name="Durham M.E."/>
            <person name="Foxe J.M."/>
            <person name="Go M."/>
            <person name="Henderson B.A."/>
            <person name="Jones I.B."/>
            <person name="McGettigan J.A."/>
            <person name="Micheletti S.J."/>
            <person name="Nasrallah M.E."/>
            <person name="Ortiz D."/>
            <person name="Piller C.R."/>
            <person name="Privatt S.R."/>
            <person name="Schneider S.L."/>
            <person name="Sharp S."/>
            <person name="Smith T.C."/>
            <person name="Stanton J.D."/>
            <person name="Ullery H.E."/>
            <person name="Wilson R.J."/>
            <person name="Serrano M.G."/>
            <person name="Buck G."/>
            <person name="Lee V."/>
            <person name="Wang Y."/>
            <person name="Carvalho R."/>
            <person name="Voegtly L."/>
            <person name="Shi R."/>
            <person name="Duckworth R."/>
            <person name="Johnson A."/>
            <person name="Loviza R."/>
            <person name="Walstead R."/>
            <person name="Shah Z."/>
            <person name="Kiflezghi M."/>
            <person name="Wade K."/>
            <person name="Ball S.L."/>
            <person name="Bradley K.W."/>
            <person name="Asai D.J."/>
            <person name="Bowman C.A."/>
            <person name="Russell D.A."/>
            <person name="Pope W.H."/>
            <person name="Jacobs-Sera D."/>
            <person name="Hendrix R.W."/>
            <person name="Hatfull G.F."/>
        </authorList>
    </citation>
    <scope>NUCLEOTIDE SEQUENCE [LARGE SCALE GENOMIC DNA]</scope>
    <source>
        <strain evidence="6 7">DSM 27648</strain>
    </source>
</reference>
<evidence type="ECO:0000259" key="5">
    <source>
        <dbReference type="PROSITE" id="PS50931"/>
    </source>
</evidence>
<dbReference type="FunFam" id="1.10.10.10:FF:000001">
    <property type="entry name" value="LysR family transcriptional regulator"/>
    <property type="match status" value="1"/>
</dbReference>